<reference evidence="2" key="1">
    <citation type="submission" date="2011-12" db="EMBL/GenBank/DDBJ databases">
        <authorList>
            <person name="Kropinski A.M."/>
            <person name="Lingohr E.J."/>
            <person name="Johnson R.P."/>
        </authorList>
    </citation>
    <scope>NUCLEOTIDE SEQUENCE [LARGE SCALE GENOMIC DNA]</scope>
</reference>
<dbReference type="Proteomes" id="UP000201874">
    <property type="component" value="Segment"/>
</dbReference>
<protein>
    <submittedName>
        <fullName evidence="1">Uncharacterized protein</fullName>
    </submittedName>
</protein>
<proteinExistence type="predicted"/>
<dbReference type="GeneID" id="14182168"/>
<keyword evidence="2" id="KW-1185">Reference proteome</keyword>
<evidence type="ECO:0000313" key="1">
    <source>
        <dbReference type="EMBL" id="AFM76565.1"/>
    </source>
</evidence>
<organism evidence="1 2">
    <name type="scientific">Enterobacteria phage vB_EcoS_Rogue1</name>
    <dbReference type="NCBI Taxonomy" id="1147155"/>
    <lineage>
        <taxon>Viruses</taxon>
        <taxon>Duplodnaviria</taxon>
        <taxon>Heunggongvirae</taxon>
        <taxon>Uroviricota</taxon>
        <taxon>Caudoviricetes</taxon>
        <taxon>Drexlerviridae</taxon>
        <taxon>Rogunavirinae</taxon>
        <taxon>Rogunavirus</taxon>
        <taxon>Rogunavirus rogue1</taxon>
    </lineage>
</organism>
<sequence>MAGLDKDTRQIPLHQRKWCMPDLSEDWPDLPRIVKPPRIR</sequence>
<evidence type="ECO:0000313" key="2">
    <source>
        <dbReference type="Proteomes" id="UP000201874"/>
    </source>
</evidence>
<dbReference type="KEGG" id="vg:14182168"/>
<dbReference type="RefSeq" id="YP_007112215.1">
    <property type="nucleotide sequence ID" value="NC_019718.1"/>
</dbReference>
<name>K7PL60_9CAUD</name>
<accession>K7PL60</accession>
<gene>
    <name evidence="1" type="ORF">Rogue1_0013</name>
</gene>
<dbReference type="EMBL" id="JQ182736">
    <property type="protein sequence ID" value="AFM76565.1"/>
    <property type="molecule type" value="Genomic_DNA"/>
</dbReference>